<gene>
    <name evidence="19" type="ORF">FC88_GL001900</name>
</gene>
<dbReference type="Gene3D" id="3.20.20.60">
    <property type="entry name" value="Phosphoenolpyruvate-binding domains"/>
    <property type="match status" value="1"/>
</dbReference>
<evidence type="ECO:0000313" key="20">
    <source>
        <dbReference type="Proteomes" id="UP000051379"/>
    </source>
</evidence>
<evidence type="ECO:0000259" key="16">
    <source>
        <dbReference type="Pfam" id="PF00391"/>
    </source>
</evidence>
<dbReference type="PANTHER" id="PTHR43030">
    <property type="entry name" value="PHOSPHOENOLPYRUVATE SYNTHASE"/>
    <property type="match status" value="1"/>
</dbReference>
<dbReference type="Pfam" id="PF02896">
    <property type="entry name" value="PEP-utilizers_C"/>
    <property type="match status" value="1"/>
</dbReference>
<keyword evidence="11 15" id="KW-0067">ATP-binding</keyword>
<evidence type="ECO:0000256" key="2">
    <source>
        <dbReference type="ARBA" id="ARBA00002988"/>
    </source>
</evidence>
<evidence type="ECO:0000259" key="18">
    <source>
        <dbReference type="Pfam" id="PF02896"/>
    </source>
</evidence>
<comment type="pathway">
    <text evidence="3 15">Carbohydrate biosynthesis; gluconeogenesis.</text>
</comment>
<keyword evidence="10 15" id="KW-0418">Kinase</keyword>
<comment type="function">
    <text evidence="2 15">Catalyzes the phosphorylation of pyruvate to phosphoenolpyruvate.</text>
</comment>
<dbReference type="NCBIfam" id="TIGR01418">
    <property type="entry name" value="PEP_synth"/>
    <property type="match status" value="1"/>
</dbReference>
<protein>
    <recommendedName>
        <fullName evidence="6 15">Phosphoenolpyruvate synthase</fullName>
        <shortName evidence="15">PEP synthase</shortName>
        <ecNumber evidence="5 15">2.7.9.2</ecNumber>
    </recommendedName>
    <alternativeName>
        <fullName evidence="13 15">Pyruvate, water dikinase</fullName>
    </alternativeName>
</protein>
<evidence type="ECO:0000256" key="7">
    <source>
        <dbReference type="ARBA" id="ARBA00022679"/>
    </source>
</evidence>
<evidence type="ECO:0000256" key="10">
    <source>
        <dbReference type="ARBA" id="ARBA00022777"/>
    </source>
</evidence>
<dbReference type="SUPFAM" id="SSF51621">
    <property type="entry name" value="Phosphoenolpyruvate/pyruvate domain"/>
    <property type="match status" value="1"/>
</dbReference>
<dbReference type="SUPFAM" id="SSF56059">
    <property type="entry name" value="Glutathione synthetase ATP-binding domain-like"/>
    <property type="match status" value="1"/>
</dbReference>
<dbReference type="SUPFAM" id="SSF52009">
    <property type="entry name" value="Phosphohistidine domain"/>
    <property type="match status" value="1"/>
</dbReference>
<keyword evidence="20" id="KW-1185">Reference proteome</keyword>
<dbReference type="InterPro" id="IPR002192">
    <property type="entry name" value="PPDK_AMP/ATP-bd"/>
</dbReference>
<evidence type="ECO:0000256" key="14">
    <source>
        <dbReference type="ARBA" id="ARBA00047700"/>
    </source>
</evidence>
<name>A0ABR5P3Z8_9LACO</name>
<keyword evidence="7 15" id="KW-0808">Transferase</keyword>
<dbReference type="EC" id="2.7.9.2" evidence="5 15"/>
<evidence type="ECO:0000256" key="3">
    <source>
        <dbReference type="ARBA" id="ARBA00004742"/>
    </source>
</evidence>
<dbReference type="Gene3D" id="3.30.1490.20">
    <property type="entry name" value="ATP-grasp fold, A domain"/>
    <property type="match status" value="1"/>
</dbReference>
<comment type="caution">
    <text evidence="19">The sequence shown here is derived from an EMBL/GenBank/DDBJ whole genome shotgun (WGS) entry which is preliminary data.</text>
</comment>
<proteinExistence type="inferred from homology"/>
<dbReference type="EMBL" id="AZDO01000153">
    <property type="protein sequence ID" value="KRK90268.1"/>
    <property type="molecule type" value="Genomic_DNA"/>
</dbReference>
<comment type="similarity">
    <text evidence="4 15">Belongs to the PEP-utilizing enzyme family.</text>
</comment>
<dbReference type="PIRSF" id="PIRSF000854">
    <property type="entry name" value="PEP_synthase"/>
    <property type="match status" value="1"/>
</dbReference>
<sequence length="819" mass="90656">MVESGYISALKKIQGKNQKEVIFMSSRDTANVLWFDELHREDVNLVGGKSSSLGEMTSSMDVPVPYGFATTARAYQHFMAQTGLNDKVNALLEGIKDYENSDELHAACEKIRNLIVSAKMPDDLANDIEKGYADLSEKVGQDNPFVAIRSSATAEDLPNASFAGQQESYLNIKGAADVVNRVQQCYSSLFTDRATYYRHKQHFPHEKVALSAAVQMMVFSKASGIMFSVNVANGDASKIVIDAINGLGEYIVLGKVTPNHFVVDKQSMKIDEKNVVKQTIQLERDTNGGTVETAVPEELQEKQVLTDEQVIELAGYAKEIERHYGCYMDMEFALDKNTNRLWIVQARPETVWSQKNKNKDEDEDLVAESDAKVVVRGLPASPGVSSGVVHVIDSPDDIDKFKEGEVLVTLMTSPDWVPAMKKAAAIVTNNGGMTCHAAIVSREMQIPCIVGTKSKGQAATESFKTGDVVTVDATNGIVYAGKVEGIAKKKENNATGGQVVAAETFAPTGTRVMMNLGDPDLAEKYSTLPADGIGLMREEFLWTTFIHEHPLYLIEQGHPEKVVDMLADGISKVARAMAPRPVVLRLSDFKSSEYRNLKGGDKYEPHEPADLLGWRGASRYYDPKYIEAFKLELGAVKKVRNEFGLKNLNIMIPFVRTVDEARKVTDIIKGEGLIRGDDFKVYMMAEIPTNIILADQFNQYVDGYSIGSNDLAMLILGCDRNNDTVSRLFDERNLAVKRAINHLIKTAHKDGKTVSICGQAPSEYPDFTDFLIRCGIDYVSVNPDMVKTTKRNVAHFEQRIMLDKATGRGLLDPNDYSWE</sequence>
<dbReference type="Proteomes" id="UP000051379">
    <property type="component" value="Unassembled WGS sequence"/>
</dbReference>
<evidence type="ECO:0000256" key="15">
    <source>
        <dbReference type="PIRNR" id="PIRNR000854"/>
    </source>
</evidence>
<evidence type="ECO:0000256" key="11">
    <source>
        <dbReference type="ARBA" id="ARBA00022840"/>
    </source>
</evidence>
<evidence type="ECO:0000256" key="6">
    <source>
        <dbReference type="ARBA" id="ARBA00021623"/>
    </source>
</evidence>
<dbReference type="Pfam" id="PF00391">
    <property type="entry name" value="PEP-utilizers"/>
    <property type="match status" value="1"/>
</dbReference>
<feature type="domain" description="Pyruvate phosphate dikinase AMP/ATP-binding" evidence="17">
    <location>
        <begin position="44"/>
        <end position="362"/>
    </location>
</feature>
<organism evidence="19 20">
    <name type="scientific">Companilactobacillus futsaii JCM 17355</name>
    <dbReference type="NCBI Taxonomy" id="1423818"/>
    <lineage>
        <taxon>Bacteria</taxon>
        <taxon>Bacillati</taxon>
        <taxon>Bacillota</taxon>
        <taxon>Bacilli</taxon>
        <taxon>Lactobacillales</taxon>
        <taxon>Lactobacillaceae</taxon>
        <taxon>Companilactobacillus</taxon>
    </lineage>
</organism>
<evidence type="ECO:0000256" key="8">
    <source>
        <dbReference type="ARBA" id="ARBA00022723"/>
    </source>
</evidence>
<dbReference type="InterPro" id="IPR006319">
    <property type="entry name" value="PEP_synth"/>
</dbReference>
<dbReference type="InterPro" id="IPR015813">
    <property type="entry name" value="Pyrv/PenolPyrv_kinase-like_dom"/>
</dbReference>
<keyword evidence="8 15" id="KW-0479">Metal-binding</keyword>
<evidence type="ECO:0000256" key="12">
    <source>
        <dbReference type="ARBA" id="ARBA00022842"/>
    </source>
</evidence>
<keyword evidence="12 15" id="KW-0460">Magnesium</keyword>
<feature type="domain" description="PEP-utilising enzyme mobile" evidence="16">
    <location>
        <begin position="401"/>
        <end position="476"/>
    </location>
</feature>
<evidence type="ECO:0000256" key="5">
    <source>
        <dbReference type="ARBA" id="ARBA00011996"/>
    </source>
</evidence>
<evidence type="ECO:0000256" key="13">
    <source>
        <dbReference type="ARBA" id="ARBA00033470"/>
    </source>
</evidence>
<evidence type="ECO:0000256" key="9">
    <source>
        <dbReference type="ARBA" id="ARBA00022741"/>
    </source>
</evidence>
<evidence type="ECO:0000313" key="19">
    <source>
        <dbReference type="EMBL" id="KRK90268.1"/>
    </source>
</evidence>
<comment type="cofactor">
    <cofactor evidence="1 15">
        <name>Mg(2+)</name>
        <dbReference type="ChEBI" id="CHEBI:18420"/>
    </cofactor>
</comment>
<reference evidence="19 20" key="1">
    <citation type="journal article" date="2015" name="Genome Announc.">
        <title>Expanding the biotechnology potential of lactobacilli through comparative genomics of 213 strains and associated genera.</title>
        <authorList>
            <person name="Sun Z."/>
            <person name="Harris H.M."/>
            <person name="McCann A."/>
            <person name="Guo C."/>
            <person name="Argimon S."/>
            <person name="Zhang W."/>
            <person name="Yang X."/>
            <person name="Jeffery I.B."/>
            <person name="Cooney J.C."/>
            <person name="Kagawa T.F."/>
            <person name="Liu W."/>
            <person name="Song Y."/>
            <person name="Salvetti E."/>
            <person name="Wrobel A."/>
            <person name="Rasinkangas P."/>
            <person name="Parkhill J."/>
            <person name="Rea M.C."/>
            <person name="O'Sullivan O."/>
            <person name="Ritari J."/>
            <person name="Douillard F.P."/>
            <person name="Paul Ross R."/>
            <person name="Yang R."/>
            <person name="Briner A.E."/>
            <person name="Felis G.E."/>
            <person name="de Vos W.M."/>
            <person name="Barrangou R."/>
            <person name="Klaenhammer T.R."/>
            <person name="Caufield P.W."/>
            <person name="Cui Y."/>
            <person name="Zhang H."/>
            <person name="O'Toole P.W."/>
        </authorList>
    </citation>
    <scope>NUCLEOTIDE SEQUENCE [LARGE SCALE GENOMIC DNA]</scope>
    <source>
        <strain evidence="19 20">JCM 17355</strain>
    </source>
</reference>
<dbReference type="Gene3D" id="3.30.470.20">
    <property type="entry name" value="ATP-grasp fold, B domain"/>
    <property type="match status" value="1"/>
</dbReference>
<dbReference type="InterPro" id="IPR008279">
    <property type="entry name" value="PEP-util_enz_mobile_dom"/>
</dbReference>
<dbReference type="InterPro" id="IPR040442">
    <property type="entry name" value="Pyrv_kinase-like_dom_sf"/>
</dbReference>
<feature type="domain" description="PEP-utilising enzyme C-terminal" evidence="18">
    <location>
        <begin position="504"/>
        <end position="796"/>
    </location>
</feature>
<dbReference type="Pfam" id="PF01326">
    <property type="entry name" value="PPDK_N"/>
    <property type="match status" value="1"/>
</dbReference>
<comment type="catalytic activity">
    <reaction evidence="14 15">
        <text>pyruvate + ATP + H2O = phosphoenolpyruvate + AMP + phosphate + 2 H(+)</text>
        <dbReference type="Rhea" id="RHEA:11364"/>
        <dbReference type="ChEBI" id="CHEBI:15361"/>
        <dbReference type="ChEBI" id="CHEBI:15377"/>
        <dbReference type="ChEBI" id="CHEBI:15378"/>
        <dbReference type="ChEBI" id="CHEBI:30616"/>
        <dbReference type="ChEBI" id="CHEBI:43474"/>
        <dbReference type="ChEBI" id="CHEBI:58702"/>
        <dbReference type="ChEBI" id="CHEBI:456215"/>
        <dbReference type="EC" id="2.7.9.2"/>
    </reaction>
</comment>
<dbReference type="PANTHER" id="PTHR43030:SF1">
    <property type="entry name" value="PHOSPHOENOLPYRUVATE SYNTHASE"/>
    <property type="match status" value="1"/>
</dbReference>
<accession>A0ABR5P3Z8</accession>
<dbReference type="InterPro" id="IPR036637">
    <property type="entry name" value="Phosphohistidine_dom_sf"/>
</dbReference>
<dbReference type="InterPro" id="IPR013815">
    <property type="entry name" value="ATP_grasp_subdomain_1"/>
</dbReference>
<keyword evidence="9 15" id="KW-0547">Nucleotide-binding</keyword>
<dbReference type="Gene3D" id="3.50.30.10">
    <property type="entry name" value="Phosphohistidine domain"/>
    <property type="match status" value="1"/>
</dbReference>
<evidence type="ECO:0000259" key="17">
    <source>
        <dbReference type="Pfam" id="PF01326"/>
    </source>
</evidence>
<evidence type="ECO:0000256" key="4">
    <source>
        <dbReference type="ARBA" id="ARBA00007837"/>
    </source>
</evidence>
<evidence type="ECO:0000256" key="1">
    <source>
        <dbReference type="ARBA" id="ARBA00001946"/>
    </source>
</evidence>
<dbReference type="InterPro" id="IPR018274">
    <property type="entry name" value="PEP_util_AS"/>
</dbReference>
<dbReference type="NCBIfam" id="NF005057">
    <property type="entry name" value="PRK06464.1"/>
    <property type="match status" value="1"/>
</dbReference>
<dbReference type="PROSITE" id="PS00370">
    <property type="entry name" value="PEP_ENZYMES_PHOS_SITE"/>
    <property type="match status" value="1"/>
</dbReference>
<dbReference type="InterPro" id="IPR000121">
    <property type="entry name" value="PEP_util_C"/>
</dbReference>